<reference evidence="3 4" key="1">
    <citation type="journal article" date="2015" name="Genome Announc.">
        <title>Draft Genome Sequences of Marine Isolates of Thalassomonas viridans and Thalassomonas actiniarum.</title>
        <authorList>
            <person name="Olonade I."/>
            <person name="van Zyl L.J."/>
            <person name="Trindade M."/>
        </authorList>
    </citation>
    <scope>NUCLEOTIDE SEQUENCE [LARGE SCALE GENOMIC DNA]</scope>
    <source>
        <strain evidence="3 4">XOM25</strain>
    </source>
</reference>
<protein>
    <submittedName>
        <fullName evidence="3">CPBP family intramembrane metalloprotease</fullName>
    </submittedName>
</protein>
<proteinExistence type="predicted"/>
<dbReference type="PANTHER" id="PTHR36435">
    <property type="entry name" value="SLR1288 PROTEIN"/>
    <property type="match status" value="1"/>
</dbReference>
<keyword evidence="4" id="KW-1185">Reference proteome</keyword>
<dbReference type="KEGG" id="tvd:SG34_027085"/>
<dbReference type="AlphaFoldDB" id="A0AAE9Z2A2"/>
<keyword evidence="1" id="KW-0472">Membrane</keyword>
<dbReference type="EMBL" id="CP059733">
    <property type="protein sequence ID" value="WDE04927.1"/>
    <property type="molecule type" value="Genomic_DNA"/>
</dbReference>
<reference evidence="3 4" key="2">
    <citation type="journal article" date="2022" name="Mar. Drugs">
        <title>Bioassay-Guided Fractionation Leads to the Detection of Cholic Acid Generated by the Rare Thalassomonas sp.</title>
        <authorList>
            <person name="Pheiffer F."/>
            <person name="Schneider Y.K."/>
            <person name="Hansen E.H."/>
            <person name="Andersen J.H."/>
            <person name="Isaksson J."/>
            <person name="Busche T."/>
            <person name="R C."/>
            <person name="Kalinowski J."/>
            <person name="Zyl L.V."/>
            <person name="Trindade M."/>
        </authorList>
    </citation>
    <scope>NUCLEOTIDE SEQUENCE [LARGE SCALE GENOMIC DNA]</scope>
    <source>
        <strain evidence="3 4">XOM25</strain>
    </source>
</reference>
<evidence type="ECO:0000313" key="4">
    <source>
        <dbReference type="Proteomes" id="UP000032352"/>
    </source>
</evidence>
<organism evidence="3 4">
    <name type="scientific">Thalassomonas viridans</name>
    <dbReference type="NCBI Taxonomy" id="137584"/>
    <lineage>
        <taxon>Bacteria</taxon>
        <taxon>Pseudomonadati</taxon>
        <taxon>Pseudomonadota</taxon>
        <taxon>Gammaproteobacteria</taxon>
        <taxon>Alteromonadales</taxon>
        <taxon>Colwelliaceae</taxon>
        <taxon>Thalassomonas</taxon>
    </lineage>
</organism>
<dbReference type="Pfam" id="PF02517">
    <property type="entry name" value="Rce1-like"/>
    <property type="match status" value="1"/>
</dbReference>
<dbReference type="PANTHER" id="PTHR36435:SF1">
    <property type="entry name" value="CAAX AMINO TERMINAL PROTEASE FAMILY PROTEIN"/>
    <property type="match status" value="1"/>
</dbReference>
<feature type="transmembrane region" description="Helical" evidence="1">
    <location>
        <begin position="23"/>
        <end position="46"/>
    </location>
</feature>
<dbReference type="InterPro" id="IPR052710">
    <property type="entry name" value="CAAX_protease"/>
</dbReference>
<dbReference type="InterPro" id="IPR003675">
    <property type="entry name" value="Rce1/LyrA-like_dom"/>
</dbReference>
<sequence length="252" mass="27294">MTSVVDNSGCNKDAGLFVSLVKIALWAVALILLPQFILGFAFSVFRGAQQGEALPAEVAAGGLLSVSDLLLLFLVTPLIFVPLLVKATRATGWPERLAFWAVNPVNRKEAGKWLGMGLILWLCSSLLGELLQLPTEQFMLDIKAAVNSFAMLALALTTICIVVPVMEELTFRGWLYSKIQQTKLGDLGALIITSLGFTALHTQYDSAMTLGLILALGLLLGGVRYKTQNTGYAILIHILFNSLSMLALFCFD</sequence>
<keyword evidence="3" id="KW-0645">Protease</keyword>
<accession>A0AAE9Z2A2</accession>
<feature type="domain" description="CAAX prenyl protease 2/Lysostaphin resistance protein A-like" evidence="2">
    <location>
        <begin position="152"/>
        <end position="242"/>
    </location>
</feature>
<feature type="transmembrane region" description="Helical" evidence="1">
    <location>
        <begin position="58"/>
        <end position="85"/>
    </location>
</feature>
<name>A0AAE9Z2A2_9GAMM</name>
<dbReference type="GO" id="GO:0008237">
    <property type="term" value="F:metallopeptidase activity"/>
    <property type="evidence" value="ECO:0007669"/>
    <property type="project" value="UniProtKB-KW"/>
</dbReference>
<keyword evidence="3" id="KW-0378">Hydrolase</keyword>
<evidence type="ECO:0000313" key="3">
    <source>
        <dbReference type="EMBL" id="WDE04927.1"/>
    </source>
</evidence>
<keyword evidence="3" id="KW-0482">Metalloprotease</keyword>
<evidence type="ECO:0000259" key="2">
    <source>
        <dbReference type="Pfam" id="PF02517"/>
    </source>
</evidence>
<gene>
    <name evidence="3" type="ORF">SG34_027085</name>
</gene>
<keyword evidence="1" id="KW-1133">Transmembrane helix</keyword>
<keyword evidence="1" id="KW-0812">Transmembrane</keyword>
<feature type="transmembrane region" description="Helical" evidence="1">
    <location>
        <begin position="231"/>
        <end position="251"/>
    </location>
</feature>
<feature type="transmembrane region" description="Helical" evidence="1">
    <location>
        <begin position="207"/>
        <end position="225"/>
    </location>
</feature>
<dbReference type="Proteomes" id="UP000032352">
    <property type="component" value="Chromosome"/>
</dbReference>
<dbReference type="GO" id="GO:0080120">
    <property type="term" value="P:CAAX-box protein maturation"/>
    <property type="evidence" value="ECO:0007669"/>
    <property type="project" value="UniProtKB-ARBA"/>
</dbReference>
<evidence type="ECO:0000256" key="1">
    <source>
        <dbReference type="SAM" id="Phobius"/>
    </source>
</evidence>
<dbReference type="GO" id="GO:0004175">
    <property type="term" value="F:endopeptidase activity"/>
    <property type="evidence" value="ECO:0007669"/>
    <property type="project" value="UniProtKB-ARBA"/>
</dbReference>
<feature type="transmembrane region" description="Helical" evidence="1">
    <location>
        <begin position="113"/>
        <end position="132"/>
    </location>
</feature>
<feature type="transmembrane region" description="Helical" evidence="1">
    <location>
        <begin position="144"/>
        <end position="164"/>
    </location>
</feature>
<dbReference type="RefSeq" id="WP_044836977.1">
    <property type="nucleotide sequence ID" value="NZ_CP059733.1"/>
</dbReference>